<dbReference type="NCBIfam" id="TIGR01776">
    <property type="entry name" value="TonB-tbp-lbp"/>
    <property type="match status" value="1"/>
</dbReference>
<keyword evidence="4 11" id="KW-1134">Transmembrane beta strand</keyword>
<dbReference type="InterPro" id="IPR010949">
    <property type="entry name" value="TonB_Hb/transfer/lactofer_rcpt"/>
</dbReference>
<keyword evidence="8 11" id="KW-0472">Membrane</keyword>
<feature type="domain" description="TonB-dependent receptor plug" evidence="16">
    <location>
        <begin position="78"/>
        <end position="184"/>
    </location>
</feature>
<evidence type="ECO:0000256" key="2">
    <source>
        <dbReference type="ARBA" id="ARBA00009810"/>
    </source>
</evidence>
<keyword evidence="6 14" id="KW-0732">Signal</keyword>
<dbReference type="GO" id="GO:0015091">
    <property type="term" value="F:ferric iron transmembrane transporter activity"/>
    <property type="evidence" value="ECO:0007669"/>
    <property type="project" value="InterPro"/>
</dbReference>
<keyword evidence="5 11" id="KW-0812">Transmembrane</keyword>
<evidence type="ECO:0000256" key="5">
    <source>
        <dbReference type="ARBA" id="ARBA00022692"/>
    </source>
</evidence>
<dbReference type="PROSITE" id="PS52016">
    <property type="entry name" value="TONB_DEPENDENT_REC_3"/>
    <property type="match status" value="1"/>
</dbReference>
<keyword evidence="20" id="KW-1185">Reference proteome</keyword>
<keyword evidence="3 11" id="KW-0813">Transport</keyword>
<reference evidence="17 19" key="1">
    <citation type="submission" date="2016-05" db="EMBL/GenBank/DDBJ databases">
        <title>Draft genome sequence of Moraxella nonliquefaciens CCUG 348T.</title>
        <authorList>
            <person name="Salva-Serra F."/>
            <person name="Engstrom-Jakobsson H."/>
            <person name="Thorell K."/>
            <person name="Gonzales-Siles L."/>
            <person name="Karlsson R."/>
            <person name="Boulund F."/>
            <person name="Engstrand L."/>
            <person name="Kristiansson E."/>
            <person name="Moore E."/>
        </authorList>
    </citation>
    <scope>NUCLEOTIDE SEQUENCE [LARGE SCALE GENOMIC DNA]</scope>
    <source>
        <strain evidence="17 19">CCUG 348</strain>
    </source>
</reference>
<dbReference type="Pfam" id="PF00593">
    <property type="entry name" value="TonB_dep_Rec_b-barrel"/>
    <property type="match status" value="1"/>
</dbReference>
<reference evidence="18 20" key="2">
    <citation type="submission" date="2020-12" db="EMBL/GenBank/DDBJ databases">
        <title>FDA dAtabase for Regulatory Grade micrObial Sequences (FDA-ARGOS): Supporting development and validation of Infectious Disease Dx tests.</title>
        <authorList>
            <person name="Sproer C."/>
            <person name="Gronow S."/>
            <person name="Severitt S."/>
            <person name="Schroder I."/>
            <person name="Tallon L."/>
            <person name="Sadzewicz L."/>
            <person name="Zhao X."/>
            <person name="Boylan J."/>
            <person name="Ott S."/>
            <person name="Bowen H."/>
            <person name="Vavikolanu K."/>
            <person name="Mehta A."/>
            <person name="Aluvathingal J."/>
            <person name="Nadendla S."/>
            <person name="Lowell S."/>
            <person name="Myers T."/>
            <person name="Yan Y."/>
            <person name="Sichtig H."/>
        </authorList>
    </citation>
    <scope>NUCLEOTIDE SEQUENCE [LARGE SCALE GENOMIC DNA]</scope>
    <source>
        <strain evidence="18 20">FDAARGOS_869</strain>
    </source>
</reference>
<dbReference type="InterPro" id="IPR039426">
    <property type="entry name" value="TonB-dep_rcpt-like"/>
</dbReference>
<name>A0A1B8QHP4_MORNO</name>
<dbReference type="SUPFAM" id="SSF56935">
    <property type="entry name" value="Porins"/>
    <property type="match status" value="1"/>
</dbReference>
<evidence type="ECO:0000259" key="16">
    <source>
        <dbReference type="Pfam" id="PF07715"/>
    </source>
</evidence>
<feature type="domain" description="TonB-dependent receptor-like beta-barrel" evidence="15">
    <location>
        <begin position="524"/>
        <end position="1025"/>
    </location>
</feature>
<dbReference type="STRING" id="478.A7456_06405"/>
<keyword evidence="10 11" id="KW-0998">Cell outer membrane</keyword>
<dbReference type="InterPro" id="IPR012910">
    <property type="entry name" value="Plug_dom"/>
</dbReference>
<dbReference type="PROSITE" id="PS01156">
    <property type="entry name" value="TONB_DEPENDENT_REC_2"/>
    <property type="match status" value="1"/>
</dbReference>
<evidence type="ECO:0000256" key="1">
    <source>
        <dbReference type="ARBA" id="ARBA00004571"/>
    </source>
</evidence>
<dbReference type="InterPro" id="IPR010948">
    <property type="entry name" value="TonB_lacto/transferrin_rcpt"/>
</dbReference>
<evidence type="ECO:0000256" key="13">
    <source>
        <dbReference type="RuleBase" id="RU003357"/>
    </source>
</evidence>
<dbReference type="Pfam" id="PF07715">
    <property type="entry name" value="Plug"/>
    <property type="match status" value="1"/>
</dbReference>
<evidence type="ECO:0000256" key="7">
    <source>
        <dbReference type="ARBA" id="ARBA00023077"/>
    </source>
</evidence>
<keyword evidence="7 13" id="KW-0798">TonB box</keyword>
<feature type="chain" id="PRO_5008612394" evidence="14">
    <location>
        <begin position="36"/>
        <end position="1074"/>
    </location>
</feature>
<dbReference type="GO" id="GO:0044718">
    <property type="term" value="P:siderophore transmembrane transport"/>
    <property type="evidence" value="ECO:0007669"/>
    <property type="project" value="TreeGrafter"/>
</dbReference>
<proteinExistence type="inferred from homology"/>
<evidence type="ECO:0000256" key="9">
    <source>
        <dbReference type="ARBA" id="ARBA00023170"/>
    </source>
</evidence>
<protein>
    <submittedName>
        <fullName evidence="18">Lactoferrin/transferrin family TonB-dependent receptor</fullName>
    </submittedName>
    <submittedName>
        <fullName evidence="17">Transferrin-binding protein</fullName>
    </submittedName>
</protein>
<dbReference type="Gene3D" id="2.40.170.20">
    <property type="entry name" value="TonB-dependent receptor, beta-barrel domain"/>
    <property type="match status" value="2"/>
</dbReference>
<dbReference type="RefSeq" id="WP_067010242.1">
    <property type="nucleotide sequence ID" value="NZ_CP065728.1"/>
</dbReference>
<evidence type="ECO:0000313" key="19">
    <source>
        <dbReference type="Proteomes" id="UP000092575"/>
    </source>
</evidence>
<evidence type="ECO:0000256" key="14">
    <source>
        <dbReference type="SAM" id="SignalP"/>
    </source>
</evidence>
<evidence type="ECO:0000256" key="4">
    <source>
        <dbReference type="ARBA" id="ARBA00022452"/>
    </source>
</evidence>
<accession>A0A1B8QHP4</accession>
<dbReference type="GO" id="GO:0009279">
    <property type="term" value="C:cell outer membrane"/>
    <property type="evidence" value="ECO:0007669"/>
    <property type="project" value="UniProtKB-SubCell"/>
</dbReference>
<dbReference type="InterPro" id="IPR036942">
    <property type="entry name" value="Beta-barrel_TonB_sf"/>
</dbReference>
<dbReference type="Proteomes" id="UP000594834">
    <property type="component" value="Chromosome"/>
</dbReference>
<dbReference type="InterPro" id="IPR000531">
    <property type="entry name" value="Beta-barrel_TonB"/>
</dbReference>
<dbReference type="Gene3D" id="2.170.130.10">
    <property type="entry name" value="TonB-dependent receptor, plug domain"/>
    <property type="match status" value="1"/>
</dbReference>
<dbReference type="GO" id="GO:0015344">
    <property type="term" value="F:siderophore uptake transmembrane transporter activity"/>
    <property type="evidence" value="ECO:0007669"/>
    <property type="project" value="TreeGrafter"/>
</dbReference>
<dbReference type="NCBIfam" id="TIGR01786">
    <property type="entry name" value="TonB-hemlactrns"/>
    <property type="match status" value="1"/>
</dbReference>
<feature type="signal peptide" evidence="14">
    <location>
        <begin position="1"/>
        <end position="35"/>
    </location>
</feature>
<keyword evidence="9 18" id="KW-0675">Receptor</keyword>
<sequence length="1074" mass="119468">MNQSKQNNKSKKSKQVLKLSALSLGLLNITQVALANTTADKAEATDKTNLVVVLDETVVTAKKNARKANEVTGLGKVVKTAETINKEQVLNIRDLTRYDPGIAVVEQGRGASSGYSIRGMDKNRVAVLVDGINQAQHYALQGPVAGKNYAAGGAINEIEYENVRSIEISKGANSSEHGSGALSGSVAFVTKTADDIIKDGKDWGVQTKTAYASKNNAWVNSVAAAGKAGSFSGLVIYTDRRGQEYKAHDDAYQGSQSFDRAVATTDPNNRTFLMANECANGNYEACASGGQTKLQATPTNVRDKVNVKDYTGPNRLIPNPLTQDSKSLLLRPGYQLNDKHYVGGVYETTKQNYAMQDKTVPAYLTVHDIDKSRLSNHAQANGYYQGNNLGERIRDAIGENSGYGINYAHGVFYDEKHQKDRLGLEYVYDSKGENKWFDDVRVSYDKQDITLRSQLTNTHCSTYPHIDKNCTPDVNKPFSVKEVDNNAYKEQHNLIKAVFNKKLALGSTHHHINLQVGYDKFNSSLSREDYRLATHQSYQKLDYTPLSNPLPDEFKPILGSDNRPICLDAHGYGSTHNHACNTNNSTYQNFAIKQGIEQYNQKTNTDKIDYQAVIDQYDKKNPNNTLKPFEKIKQSLGKETYDKIDRLGFDAYAELRTQWADWSNNNSRQNANKGTDNIYEPNQATVVKDDKCKYSETNSYADCSTTRHISGNNYFIALKDNMTINKYVDLGLGARYDRIKHKSDVPLVDNSASNQLSWNFGVVVKPTNWLDIAYRSSQGFRMPSFSEMYGERFGVTIGKGTQHGCKGLWYICQQTVHQTKLKPEKSFNQEIGATLYNHLGSLEVSYFKNRYTDLIVGKSEEIRTLTQGADAGKQRGKGDLGFHNGQDADLTGINILGRLDLNAVNSRIPYGLYSTLAYNKVDVKGKTLNPTLAGTNMLFDAIQPSRYVVGLGYDAPSQKWGANAMFTHSDAKNPSEIVADKNLGNGNIQTKQATKAKSTPWRTLDLSGYVNIKDNFTLRAGVYNVFDTYYTTWEALRQTAEGSVNQHTGLSQDKHYGRYAAPGRNYQLALEMKF</sequence>
<evidence type="ECO:0000256" key="12">
    <source>
        <dbReference type="PROSITE-ProRule" id="PRU10144"/>
    </source>
</evidence>
<evidence type="ECO:0000313" key="17">
    <source>
        <dbReference type="EMBL" id="OBX82888.1"/>
    </source>
</evidence>
<evidence type="ECO:0000313" key="20">
    <source>
        <dbReference type="Proteomes" id="UP000594834"/>
    </source>
</evidence>
<evidence type="ECO:0000256" key="10">
    <source>
        <dbReference type="ARBA" id="ARBA00023237"/>
    </source>
</evidence>
<evidence type="ECO:0000256" key="11">
    <source>
        <dbReference type="PROSITE-ProRule" id="PRU01360"/>
    </source>
</evidence>
<dbReference type="PANTHER" id="PTHR30069:SF54">
    <property type="entry name" value="TRANSFERRIN-BINDING PROTEIN A"/>
    <property type="match status" value="1"/>
</dbReference>
<gene>
    <name evidence="17" type="ORF">A7456_06405</name>
    <name evidence="18" type="ORF">I6G26_03240</name>
</gene>
<dbReference type="EMBL" id="LXTW01000034">
    <property type="protein sequence ID" value="OBX82888.1"/>
    <property type="molecule type" value="Genomic_DNA"/>
</dbReference>
<feature type="short sequence motif" description="TonB C-terminal box" evidence="12">
    <location>
        <begin position="1057"/>
        <end position="1074"/>
    </location>
</feature>
<evidence type="ECO:0000256" key="3">
    <source>
        <dbReference type="ARBA" id="ARBA00022448"/>
    </source>
</evidence>
<dbReference type="InterPro" id="IPR010917">
    <property type="entry name" value="TonB_rcpt_CS"/>
</dbReference>
<evidence type="ECO:0000256" key="6">
    <source>
        <dbReference type="ARBA" id="ARBA00022729"/>
    </source>
</evidence>
<evidence type="ECO:0000256" key="8">
    <source>
        <dbReference type="ARBA" id="ARBA00023136"/>
    </source>
</evidence>
<comment type="similarity">
    <text evidence="2 11 13">Belongs to the TonB-dependent receptor family.</text>
</comment>
<evidence type="ECO:0000313" key="18">
    <source>
        <dbReference type="EMBL" id="QPT45044.1"/>
    </source>
</evidence>
<dbReference type="PANTHER" id="PTHR30069">
    <property type="entry name" value="TONB-DEPENDENT OUTER MEMBRANE RECEPTOR"/>
    <property type="match status" value="1"/>
</dbReference>
<dbReference type="InterPro" id="IPR037066">
    <property type="entry name" value="Plug_dom_sf"/>
</dbReference>
<evidence type="ECO:0000259" key="15">
    <source>
        <dbReference type="Pfam" id="PF00593"/>
    </source>
</evidence>
<organism evidence="17 19">
    <name type="scientific">Moraxella nonliquefaciens</name>
    <dbReference type="NCBI Taxonomy" id="478"/>
    <lineage>
        <taxon>Bacteria</taxon>
        <taxon>Pseudomonadati</taxon>
        <taxon>Pseudomonadota</taxon>
        <taxon>Gammaproteobacteria</taxon>
        <taxon>Moraxellales</taxon>
        <taxon>Moraxellaceae</taxon>
        <taxon>Moraxella</taxon>
    </lineage>
</organism>
<dbReference type="AlphaFoldDB" id="A0A1B8QHP4"/>
<dbReference type="Proteomes" id="UP000092575">
    <property type="component" value="Unassembled WGS sequence"/>
</dbReference>
<comment type="subcellular location">
    <subcellularLocation>
        <location evidence="1 11">Cell outer membrane</location>
        <topology evidence="1 11">Multi-pass membrane protein</topology>
    </subcellularLocation>
</comment>
<dbReference type="EMBL" id="CP065728">
    <property type="protein sequence ID" value="QPT45044.1"/>
    <property type="molecule type" value="Genomic_DNA"/>
</dbReference>